<protein>
    <submittedName>
        <fullName evidence="2">Exodeoxyribonuclease VIII</fullName>
    </submittedName>
</protein>
<dbReference type="InterPro" id="IPR024432">
    <property type="entry name" value="Put_RecE_PDDEXK-like_dom"/>
</dbReference>
<organism evidence="2 3">
    <name type="scientific">Candidatus Pantoea communis</name>
    <dbReference type="NCBI Taxonomy" id="2608354"/>
    <lineage>
        <taxon>Bacteria</taxon>
        <taxon>Pseudomonadati</taxon>
        <taxon>Pseudomonadota</taxon>
        <taxon>Gammaproteobacteria</taxon>
        <taxon>Enterobacterales</taxon>
        <taxon>Erwiniaceae</taxon>
        <taxon>Pantoea</taxon>
    </lineage>
</organism>
<reference evidence="2 3" key="1">
    <citation type="journal article" date="2019" name="bioRxiv">
        <title>Bacteria contribute to plant secondary compound degradation in a generalist herbivore system.</title>
        <authorList>
            <person name="Francoeur C.B."/>
            <person name="Khadempour L."/>
            <person name="Moreira-Soto R.D."/>
            <person name="Gotting K."/>
            <person name="Book A.J."/>
            <person name="Pinto-Tomas A.A."/>
            <person name="Keefover-Ring K."/>
            <person name="Currie C.R."/>
        </authorList>
    </citation>
    <scope>NUCLEOTIDE SEQUENCE [LARGE SCALE GENOMIC DNA]</scope>
    <source>
        <strain evidence="2">Al-1710</strain>
    </source>
</reference>
<comment type="caution">
    <text evidence="2">The sequence shown here is derived from an EMBL/GenBank/DDBJ whole genome shotgun (WGS) entry which is preliminary data.</text>
</comment>
<proteinExistence type="predicted"/>
<evidence type="ECO:0000259" key="1">
    <source>
        <dbReference type="Pfam" id="PF12684"/>
    </source>
</evidence>
<evidence type="ECO:0000313" key="3">
    <source>
        <dbReference type="Proteomes" id="UP001515780"/>
    </source>
</evidence>
<feature type="domain" description="Putative exodeoxyribonuclease 8 PDDEXK-like" evidence="1">
    <location>
        <begin position="21"/>
        <end position="250"/>
    </location>
</feature>
<dbReference type="EMBL" id="VWXC01000001">
    <property type="protein sequence ID" value="NIG17332.1"/>
    <property type="molecule type" value="Genomic_DNA"/>
</dbReference>
<dbReference type="Proteomes" id="UP001515780">
    <property type="component" value="Unassembled WGS sequence"/>
</dbReference>
<gene>
    <name evidence="2" type="ORF">F3J37_01395</name>
</gene>
<evidence type="ECO:0000313" key="2">
    <source>
        <dbReference type="EMBL" id="NIG17332.1"/>
    </source>
</evidence>
<sequence>MQPGVYFSLSNADYHQGEGISKSQLDDIALSPAVYQWRKDAPEDEEKKDALNMGTALHCALLEPDQFDERFICLPDFNRRTNAGKADEKAFREETQASGKTILTAESWRKLSLMRDSTFAHPSARWLLEQDGHCEASMYWNDDATQLLCRIRPDKFLIRMPLIIDVKKVADMSRFPRHVAEFRYHVQDAFYREGFRQSYGENPMFVFIAVSETIDCGRYPVRVYSLTAYDVEVGTHLFRQDLQTYARARALNEFGGVEEITRPEWDKRNDYL</sequence>
<name>A0ABX0RI66_9GAMM</name>
<dbReference type="Pfam" id="PF12684">
    <property type="entry name" value="DUF3799"/>
    <property type="match status" value="1"/>
</dbReference>
<keyword evidence="3" id="KW-1185">Reference proteome</keyword>
<dbReference type="InterPro" id="IPR011604">
    <property type="entry name" value="PDDEXK-like_dom_sf"/>
</dbReference>
<accession>A0ABX0RI66</accession>
<dbReference type="Gene3D" id="3.90.320.10">
    <property type="match status" value="1"/>
</dbReference>
<dbReference type="RefSeq" id="WP_166718831.1">
    <property type="nucleotide sequence ID" value="NZ_VWXC01000001.1"/>
</dbReference>